<reference evidence="2 3" key="1">
    <citation type="submission" date="2024-06" db="EMBL/GenBank/DDBJ databases">
        <title>The Natural Products Discovery Center: Release of the First 8490 Sequenced Strains for Exploring Actinobacteria Biosynthetic Diversity.</title>
        <authorList>
            <person name="Kalkreuter E."/>
            <person name="Kautsar S.A."/>
            <person name="Yang D."/>
            <person name="Bader C.D."/>
            <person name="Teijaro C.N."/>
            <person name="Fluegel L."/>
            <person name="Davis C.M."/>
            <person name="Simpson J.R."/>
            <person name="Lauterbach L."/>
            <person name="Steele A.D."/>
            <person name="Gui C."/>
            <person name="Meng S."/>
            <person name="Li G."/>
            <person name="Viehrig K."/>
            <person name="Ye F."/>
            <person name="Su P."/>
            <person name="Kiefer A.F."/>
            <person name="Nichols A."/>
            <person name="Cepeda A.J."/>
            <person name="Yan W."/>
            <person name="Fan B."/>
            <person name="Jiang Y."/>
            <person name="Adhikari A."/>
            <person name="Zheng C.-J."/>
            <person name="Schuster L."/>
            <person name="Cowan T.M."/>
            <person name="Smanski M.J."/>
            <person name="Chevrette M.G."/>
            <person name="De Carvalho L.P.S."/>
            <person name="Shen B."/>
        </authorList>
    </citation>
    <scope>NUCLEOTIDE SEQUENCE [LARGE SCALE GENOMIC DNA]</scope>
    <source>
        <strain evidence="2 3">NPDC077434</strain>
    </source>
</reference>
<keyword evidence="1" id="KW-1133">Transmembrane helix</keyword>
<accession>A0ABV3LG89</accession>
<proteinExistence type="predicted"/>
<protein>
    <recommendedName>
        <fullName evidence="4">Bacterial Pleckstrin homology domain-containing protein</fullName>
    </recommendedName>
</protein>
<feature type="transmembrane region" description="Helical" evidence="1">
    <location>
        <begin position="47"/>
        <end position="70"/>
    </location>
</feature>
<dbReference type="RefSeq" id="WP_366232796.1">
    <property type="nucleotide sequence ID" value="NZ_JBFBMH010000008.1"/>
</dbReference>
<dbReference type="EMBL" id="JBFBMH010000008">
    <property type="protein sequence ID" value="MEW1974924.1"/>
    <property type="molecule type" value="Genomic_DNA"/>
</dbReference>
<keyword evidence="1" id="KW-0472">Membrane</keyword>
<evidence type="ECO:0000256" key="1">
    <source>
        <dbReference type="SAM" id="Phobius"/>
    </source>
</evidence>
<organism evidence="2 3">
    <name type="scientific">Microbacterium profundi</name>
    <dbReference type="NCBI Taxonomy" id="450380"/>
    <lineage>
        <taxon>Bacteria</taxon>
        <taxon>Bacillati</taxon>
        <taxon>Actinomycetota</taxon>
        <taxon>Actinomycetes</taxon>
        <taxon>Micrococcales</taxon>
        <taxon>Microbacteriaceae</taxon>
        <taxon>Microbacterium</taxon>
    </lineage>
</organism>
<evidence type="ECO:0000313" key="3">
    <source>
        <dbReference type="Proteomes" id="UP001553715"/>
    </source>
</evidence>
<keyword evidence="1" id="KW-0812">Transmembrane</keyword>
<evidence type="ECO:0008006" key="4">
    <source>
        <dbReference type="Google" id="ProtNLM"/>
    </source>
</evidence>
<gene>
    <name evidence="2" type="ORF">AB0301_07610</name>
</gene>
<keyword evidence="3" id="KW-1185">Reference proteome</keyword>
<comment type="caution">
    <text evidence="2">The sequence shown here is derived from an EMBL/GenBank/DDBJ whole genome shotgun (WGS) entry which is preliminary data.</text>
</comment>
<feature type="transmembrane region" description="Helical" evidence="1">
    <location>
        <begin position="18"/>
        <end position="35"/>
    </location>
</feature>
<dbReference type="Proteomes" id="UP001553715">
    <property type="component" value="Unassembled WGS sequence"/>
</dbReference>
<name>A0ABV3LG89_9MICO</name>
<evidence type="ECO:0000313" key="2">
    <source>
        <dbReference type="EMBL" id="MEW1974924.1"/>
    </source>
</evidence>
<sequence length="171" mass="19421">MSETTAIVWTTQRVYPALWLRAIMLLAPLSGLAFLPGEFAYPAGTPWPLLAVFLFMVICMWPLAFAAHWINGDSDGITIRYWPLLSRRIEYEHLVSVDYRRRVSPWDFGGIGLRLASGGILALVNRKGPGIGMRLADGRAYFVILRDQRELQLVQERIGQVRPDLEGHQDR</sequence>